<name>A0A6H0RXM5_9MYCO</name>
<dbReference type="InterPro" id="IPR001387">
    <property type="entry name" value="Cro/C1-type_HTH"/>
</dbReference>
<evidence type="ECO:0000259" key="1">
    <source>
        <dbReference type="PROSITE" id="PS50943"/>
    </source>
</evidence>
<dbReference type="Gene3D" id="1.10.260.40">
    <property type="entry name" value="lambda repressor-like DNA-binding domains"/>
    <property type="match status" value="1"/>
</dbReference>
<dbReference type="Proteomes" id="UP000501849">
    <property type="component" value="Plasmid unnamed1"/>
</dbReference>
<dbReference type="PROSITE" id="PS50943">
    <property type="entry name" value="HTH_CROC1"/>
    <property type="match status" value="1"/>
</dbReference>
<dbReference type="EMBL" id="CP038797">
    <property type="protein sequence ID" value="QIV79666.1"/>
    <property type="molecule type" value="Genomic_DNA"/>
</dbReference>
<dbReference type="SUPFAM" id="SSF47413">
    <property type="entry name" value="lambda repressor-like DNA-binding domains"/>
    <property type="match status" value="1"/>
</dbReference>
<dbReference type="Pfam" id="PF13560">
    <property type="entry name" value="HTH_31"/>
    <property type="match status" value="1"/>
</dbReference>
<evidence type="ECO:0000313" key="3">
    <source>
        <dbReference type="Proteomes" id="UP000501849"/>
    </source>
</evidence>
<dbReference type="InterPro" id="IPR010982">
    <property type="entry name" value="Lambda_DNA-bd_dom_sf"/>
</dbReference>
<keyword evidence="3" id="KW-1185">Reference proteome</keyword>
<organism evidence="2 3">
    <name type="scientific">Mycolicibacterium frederiksbergense</name>
    <dbReference type="NCBI Taxonomy" id="117567"/>
    <lineage>
        <taxon>Bacteria</taxon>
        <taxon>Bacillati</taxon>
        <taxon>Actinomycetota</taxon>
        <taxon>Actinomycetes</taxon>
        <taxon>Mycobacteriales</taxon>
        <taxon>Mycobacteriaceae</taxon>
        <taxon>Mycolicibacterium</taxon>
    </lineage>
</organism>
<feature type="domain" description="HTH cro/C1-type" evidence="1">
    <location>
        <begin position="19"/>
        <end position="50"/>
    </location>
</feature>
<dbReference type="AlphaFoldDB" id="A0A6H0RXM5"/>
<dbReference type="CDD" id="cd00093">
    <property type="entry name" value="HTH_XRE"/>
    <property type="match status" value="1"/>
</dbReference>
<reference evidence="2 3" key="1">
    <citation type="submission" date="2019-04" db="EMBL/GenBank/DDBJ databases">
        <title>Draft, Whole-Genome Sequence of the Anthracene-degrading Mycobacterium frederiksbergense LB501T, Isolated from a Polycyclic Aromatic Hydrocarbon (PAH)-Contaminated Soil.</title>
        <authorList>
            <person name="Augelletti F."/>
        </authorList>
    </citation>
    <scope>NUCLEOTIDE SEQUENCE [LARGE SCALE GENOMIC DNA]</scope>
    <source>
        <strain evidence="2 3">LB 501T</strain>
        <plasmid evidence="2 3">unnamed1</plasmid>
    </source>
</reference>
<gene>
    <name evidence="2" type="ORF">EXE63_01100</name>
</gene>
<dbReference type="SMART" id="SM00530">
    <property type="entry name" value="HTH_XRE"/>
    <property type="match status" value="1"/>
</dbReference>
<accession>A0A6H0RXM5</accession>
<proteinExistence type="predicted"/>
<geneLocation type="plasmid" evidence="2 3">
    <name>unnamed1</name>
</geneLocation>
<evidence type="ECO:0000313" key="2">
    <source>
        <dbReference type="EMBL" id="QIV79666.1"/>
    </source>
</evidence>
<dbReference type="GO" id="GO:0003677">
    <property type="term" value="F:DNA binding"/>
    <property type="evidence" value="ECO:0007669"/>
    <property type="project" value="InterPro"/>
</dbReference>
<keyword evidence="2" id="KW-0614">Plasmid</keyword>
<dbReference type="KEGG" id="mfre:EXE63_01100"/>
<protein>
    <submittedName>
        <fullName evidence="2">XRE family transcriptional regulator</fullName>
    </submittedName>
</protein>
<sequence>MSGVASLVAETLAQIGAQLRHARIQAGLTQHDVARRANVSRQLVGRIENGFNGEVSAYIAVAAALDYRFTVVEEVPLNDSELAALDLINNLQAPPAALP</sequence>